<dbReference type="SUPFAM" id="SSF51306">
    <property type="entry name" value="LexA/Signal peptidase"/>
    <property type="match status" value="1"/>
</dbReference>
<evidence type="ECO:0000313" key="11">
    <source>
        <dbReference type="Proteomes" id="UP000249340"/>
    </source>
</evidence>
<dbReference type="InterPro" id="IPR000223">
    <property type="entry name" value="Pept_S26A_signal_pept_1"/>
</dbReference>
<dbReference type="PRINTS" id="PR00727">
    <property type="entry name" value="LEADERPTASE"/>
</dbReference>
<keyword evidence="7" id="KW-0472">Membrane</keyword>
<evidence type="ECO:0000256" key="1">
    <source>
        <dbReference type="ARBA" id="ARBA00000677"/>
    </source>
</evidence>
<evidence type="ECO:0000259" key="9">
    <source>
        <dbReference type="Pfam" id="PF10502"/>
    </source>
</evidence>
<dbReference type="RefSeq" id="WP_111491597.1">
    <property type="nucleotide sequence ID" value="NZ_CP031264.1"/>
</dbReference>
<comment type="subcellular location">
    <subcellularLocation>
        <location evidence="2">Cell membrane</location>
        <topology evidence="2">Single-pass type II membrane protein</topology>
    </subcellularLocation>
    <subcellularLocation>
        <location evidence="7">Membrane</location>
        <topology evidence="7">Single-pass type II membrane protein</topology>
    </subcellularLocation>
</comment>
<proteinExistence type="inferred from homology"/>
<dbReference type="PANTHER" id="PTHR43390">
    <property type="entry name" value="SIGNAL PEPTIDASE I"/>
    <property type="match status" value="1"/>
</dbReference>
<comment type="catalytic activity">
    <reaction evidence="1 7">
        <text>Cleavage of hydrophobic, N-terminal signal or leader sequences from secreted and periplasmic proteins.</text>
        <dbReference type="EC" id="3.4.21.89"/>
    </reaction>
</comment>
<dbReference type="NCBIfam" id="TIGR02227">
    <property type="entry name" value="sigpep_I_bact"/>
    <property type="match status" value="1"/>
</dbReference>
<evidence type="ECO:0000256" key="5">
    <source>
        <dbReference type="ARBA" id="ARBA00022801"/>
    </source>
</evidence>
<sequence>MSTHEPLADRDSAPAPEDGAGASSRSAAVPALPDAGRPRRWVGGLLVAVVCVLVLALVNAFVAQPFAIPSGSMENTLRVGDRVVVNKLAYRFGGTVHRGDVVVFDGRDSFLQDDGAGSGGLGGALRQLGSYLGLASPSETDFVKRVVGVGGDRVVCCDRQDRITVNGVPVDESGYLFPGDTASSVPFDIEVPDGRLWVMGDHRSDSRDSRDHLGEPGGGTVPEDRVIGRADWVVYPVGRWHHLRRPGGYDAVDAAGRGGRHGDQG</sequence>
<evidence type="ECO:0000313" key="10">
    <source>
        <dbReference type="EMBL" id="AXI79623.1"/>
    </source>
</evidence>
<feature type="active site" evidence="6">
    <location>
        <position position="144"/>
    </location>
</feature>
<dbReference type="GO" id="GO:0006465">
    <property type="term" value="P:signal peptide processing"/>
    <property type="evidence" value="ECO:0007669"/>
    <property type="project" value="InterPro"/>
</dbReference>
<evidence type="ECO:0000256" key="3">
    <source>
        <dbReference type="ARBA" id="ARBA00009370"/>
    </source>
</evidence>
<keyword evidence="5 7" id="KW-0378">Hydrolase</keyword>
<dbReference type="EMBL" id="CP031264">
    <property type="protein sequence ID" value="AXI79623.1"/>
    <property type="molecule type" value="Genomic_DNA"/>
</dbReference>
<dbReference type="CDD" id="cd06530">
    <property type="entry name" value="S26_SPase_I"/>
    <property type="match status" value="1"/>
</dbReference>
<gene>
    <name evidence="10" type="primary">lepB</name>
    <name evidence="10" type="ORF">C7M71_021640</name>
</gene>
<dbReference type="PROSITE" id="PS00761">
    <property type="entry name" value="SPASE_I_3"/>
    <property type="match status" value="1"/>
</dbReference>
<dbReference type="PANTHER" id="PTHR43390:SF1">
    <property type="entry name" value="CHLOROPLAST PROCESSING PEPTIDASE"/>
    <property type="match status" value="1"/>
</dbReference>
<dbReference type="InterPro" id="IPR036286">
    <property type="entry name" value="LexA/Signal_pep-like_sf"/>
</dbReference>
<accession>A0A345T0W8</accession>
<dbReference type="EC" id="3.4.21.89" evidence="4 7"/>
<feature type="transmembrane region" description="Helical" evidence="7">
    <location>
        <begin position="41"/>
        <end position="63"/>
    </location>
</feature>
<reference evidence="11" key="1">
    <citation type="submission" date="2018-07" db="EMBL/GenBank/DDBJ databases">
        <title>Streptacidiphilus bronchialis DSM 106435 chromosome.</title>
        <authorList>
            <person name="Batra D."/>
            <person name="Gulvik C.A."/>
        </authorList>
    </citation>
    <scope>NUCLEOTIDE SEQUENCE [LARGE SCALE GENOMIC DNA]</scope>
    <source>
        <strain evidence="11">DSM 106435</strain>
    </source>
</reference>
<keyword evidence="11" id="KW-1185">Reference proteome</keyword>
<protein>
    <recommendedName>
        <fullName evidence="4 7">Signal peptidase I</fullName>
        <ecNumber evidence="4 7">3.4.21.89</ecNumber>
    </recommendedName>
</protein>
<feature type="compositionally biased region" description="Basic and acidic residues" evidence="8">
    <location>
        <begin position="200"/>
        <end position="214"/>
    </location>
</feature>
<feature type="region of interest" description="Disordered" evidence="8">
    <location>
        <begin position="200"/>
        <end position="222"/>
    </location>
</feature>
<keyword evidence="7" id="KW-1133">Transmembrane helix</keyword>
<evidence type="ECO:0000256" key="6">
    <source>
        <dbReference type="PIRSR" id="PIRSR600223-1"/>
    </source>
</evidence>
<evidence type="ECO:0000256" key="4">
    <source>
        <dbReference type="ARBA" id="ARBA00013208"/>
    </source>
</evidence>
<dbReference type="Proteomes" id="UP000249340">
    <property type="component" value="Chromosome"/>
</dbReference>
<keyword evidence="7" id="KW-0645">Protease</keyword>
<dbReference type="AlphaFoldDB" id="A0A345T0W8"/>
<evidence type="ECO:0000256" key="2">
    <source>
        <dbReference type="ARBA" id="ARBA00004401"/>
    </source>
</evidence>
<dbReference type="Gene3D" id="2.10.109.10">
    <property type="entry name" value="Umud Fragment, subunit A"/>
    <property type="match status" value="1"/>
</dbReference>
<dbReference type="Pfam" id="PF10502">
    <property type="entry name" value="Peptidase_S26"/>
    <property type="match status" value="1"/>
</dbReference>
<feature type="compositionally biased region" description="Basic and acidic residues" evidence="8">
    <location>
        <begin position="1"/>
        <end position="12"/>
    </location>
</feature>
<dbReference type="OrthoDB" id="9815782at2"/>
<evidence type="ECO:0000256" key="7">
    <source>
        <dbReference type="RuleBase" id="RU362042"/>
    </source>
</evidence>
<dbReference type="GO" id="GO:0005886">
    <property type="term" value="C:plasma membrane"/>
    <property type="evidence" value="ECO:0007669"/>
    <property type="project" value="UniProtKB-SubCell"/>
</dbReference>
<organism evidence="10 11">
    <name type="scientific">Peterkaempfera bronchialis</name>
    <dbReference type="NCBI Taxonomy" id="2126346"/>
    <lineage>
        <taxon>Bacteria</taxon>
        <taxon>Bacillati</taxon>
        <taxon>Actinomycetota</taxon>
        <taxon>Actinomycetes</taxon>
        <taxon>Kitasatosporales</taxon>
        <taxon>Streptomycetaceae</taxon>
        <taxon>Peterkaempfera</taxon>
    </lineage>
</organism>
<feature type="region of interest" description="Disordered" evidence="8">
    <location>
        <begin position="1"/>
        <end position="31"/>
    </location>
</feature>
<evidence type="ECO:0000256" key="8">
    <source>
        <dbReference type="SAM" id="MobiDB-lite"/>
    </source>
</evidence>
<keyword evidence="7" id="KW-0812">Transmembrane</keyword>
<name>A0A345T0W8_9ACTN</name>
<dbReference type="KEGG" id="stri:C7M71_021640"/>
<dbReference type="InterPro" id="IPR019758">
    <property type="entry name" value="Pept_S26A_signal_pept_1_CS"/>
</dbReference>
<feature type="active site" evidence="6">
    <location>
        <position position="72"/>
    </location>
</feature>
<comment type="similarity">
    <text evidence="3 7">Belongs to the peptidase S26 family.</text>
</comment>
<dbReference type="InterPro" id="IPR019533">
    <property type="entry name" value="Peptidase_S26"/>
</dbReference>
<dbReference type="GO" id="GO:0009003">
    <property type="term" value="F:signal peptidase activity"/>
    <property type="evidence" value="ECO:0007669"/>
    <property type="project" value="UniProtKB-EC"/>
</dbReference>
<dbReference type="GO" id="GO:0004252">
    <property type="term" value="F:serine-type endopeptidase activity"/>
    <property type="evidence" value="ECO:0007669"/>
    <property type="project" value="InterPro"/>
</dbReference>
<feature type="domain" description="Peptidase S26" evidence="9">
    <location>
        <begin position="47"/>
        <end position="235"/>
    </location>
</feature>